<name>A0ABT7AHS8_9HYPH</name>
<evidence type="ECO:0000256" key="2">
    <source>
        <dbReference type="ARBA" id="ARBA00022679"/>
    </source>
</evidence>
<evidence type="ECO:0000313" key="5">
    <source>
        <dbReference type="EMBL" id="MDJ1158913.1"/>
    </source>
</evidence>
<keyword evidence="6" id="KW-1185">Reference proteome</keyword>
<feature type="domain" description="Ribosomal RNA adenine methylase transferase N-terminal" evidence="4">
    <location>
        <begin position="42"/>
        <end position="172"/>
    </location>
</feature>
<dbReference type="InterPro" id="IPR029063">
    <property type="entry name" value="SAM-dependent_MTases_sf"/>
</dbReference>
<dbReference type="SUPFAM" id="SSF53335">
    <property type="entry name" value="S-adenosyl-L-methionine-dependent methyltransferases"/>
    <property type="match status" value="1"/>
</dbReference>
<evidence type="ECO:0000259" key="4">
    <source>
        <dbReference type="SMART" id="SM00650"/>
    </source>
</evidence>
<proteinExistence type="predicted"/>
<gene>
    <name evidence="5" type="ORF">QNA08_11770</name>
</gene>
<sequence>MFEPTRRRDDKPVRIEDEARFLKSWVERPLVTGAVTPSGRMLARTMASYIDPTKPGPVIELGPGTGPVTEAIVRRGVDPHRLVLVEFNPDFCKLLHRRFPAATIVHGDAYGLGKTLRGVVHEEAAAVVSSLPLFTRPLPQRLTLLEAAFDLMHAGAPFIQFTYAVVPPIPKNATRYAVSASNRVWWNLPPARVWVYRRHTG</sequence>
<accession>A0ABT7AHS8</accession>
<keyword evidence="3" id="KW-0949">S-adenosyl-L-methionine</keyword>
<evidence type="ECO:0000313" key="6">
    <source>
        <dbReference type="Proteomes" id="UP001321492"/>
    </source>
</evidence>
<keyword evidence="1 5" id="KW-0489">Methyltransferase</keyword>
<evidence type="ECO:0000256" key="3">
    <source>
        <dbReference type="ARBA" id="ARBA00022691"/>
    </source>
</evidence>
<protein>
    <submittedName>
        <fullName evidence="5">Phospholipid methyltransferase</fullName>
    </submittedName>
</protein>
<organism evidence="5 6">
    <name type="scientific">Chelatococcus albus</name>
    <dbReference type="NCBI Taxonomy" id="3047466"/>
    <lineage>
        <taxon>Bacteria</taxon>
        <taxon>Pseudomonadati</taxon>
        <taxon>Pseudomonadota</taxon>
        <taxon>Alphaproteobacteria</taxon>
        <taxon>Hyphomicrobiales</taxon>
        <taxon>Chelatococcaceae</taxon>
        <taxon>Chelatococcus</taxon>
    </lineage>
</organism>
<dbReference type="RefSeq" id="WP_283740902.1">
    <property type="nucleotide sequence ID" value="NZ_JASJEV010000006.1"/>
</dbReference>
<comment type="caution">
    <text evidence="5">The sequence shown here is derived from an EMBL/GenBank/DDBJ whole genome shotgun (WGS) entry which is preliminary data.</text>
</comment>
<dbReference type="Proteomes" id="UP001321492">
    <property type="component" value="Unassembled WGS sequence"/>
</dbReference>
<dbReference type="InterPro" id="IPR020598">
    <property type="entry name" value="rRNA_Ade_methylase_Trfase_N"/>
</dbReference>
<dbReference type="SMART" id="SM00650">
    <property type="entry name" value="rADc"/>
    <property type="match status" value="1"/>
</dbReference>
<dbReference type="GO" id="GO:0008168">
    <property type="term" value="F:methyltransferase activity"/>
    <property type="evidence" value="ECO:0007669"/>
    <property type="project" value="UniProtKB-KW"/>
</dbReference>
<dbReference type="CDD" id="cd02440">
    <property type="entry name" value="AdoMet_MTases"/>
    <property type="match status" value="1"/>
</dbReference>
<keyword evidence="2" id="KW-0808">Transferase</keyword>
<dbReference type="EMBL" id="JASJEV010000006">
    <property type="protein sequence ID" value="MDJ1158913.1"/>
    <property type="molecule type" value="Genomic_DNA"/>
</dbReference>
<evidence type="ECO:0000256" key="1">
    <source>
        <dbReference type="ARBA" id="ARBA00022603"/>
    </source>
</evidence>
<reference evidence="5 6" key="1">
    <citation type="submission" date="2023-05" db="EMBL/GenBank/DDBJ databases">
        <title>Chelatococcus sp. nov., a moderately thermophilic bacterium isolated from hot spring microbial mat.</title>
        <authorList>
            <person name="Hu C.-J."/>
            <person name="Li W.-J."/>
        </authorList>
    </citation>
    <scope>NUCLEOTIDE SEQUENCE [LARGE SCALE GENOMIC DNA]</scope>
    <source>
        <strain evidence="5 6">SYSU G07232</strain>
    </source>
</reference>
<dbReference type="Gene3D" id="3.40.50.150">
    <property type="entry name" value="Vaccinia Virus protein VP39"/>
    <property type="match status" value="1"/>
</dbReference>
<dbReference type="GO" id="GO:0032259">
    <property type="term" value="P:methylation"/>
    <property type="evidence" value="ECO:0007669"/>
    <property type="project" value="UniProtKB-KW"/>
</dbReference>